<keyword evidence="2" id="KW-0805">Transcription regulation</keyword>
<evidence type="ECO:0000313" key="6">
    <source>
        <dbReference type="EMBL" id="MQT14319.1"/>
    </source>
</evidence>
<dbReference type="GO" id="GO:0003700">
    <property type="term" value="F:DNA-binding transcription factor activity"/>
    <property type="evidence" value="ECO:0007669"/>
    <property type="project" value="InterPro"/>
</dbReference>
<keyword evidence="4" id="KW-0804">Transcription</keyword>
<evidence type="ECO:0000256" key="2">
    <source>
        <dbReference type="ARBA" id="ARBA00023015"/>
    </source>
</evidence>
<dbReference type="Pfam" id="PF00126">
    <property type="entry name" value="HTH_1"/>
    <property type="match status" value="1"/>
</dbReference>
<dbReference type="PROSITE" id="PS50931">
    <property type="entry name" value="HTH_LYSR"/>
    <property type="match status" value="1"/>
</dbReference>
<dbReference type="RefSeq" id="WP_153484801.1">
    <property type="nucleotide sequence ID" value="NZ_VWNA01000001.1"/>
</dbReference>
<feature type="domain" description="HTH lysR-type" evidence="5">
    <location>
        <begin position="1"/>
        <end position="57"/>
    </location>
</feature>
<keyword evidence="7" id="KW-1185">Reference proteome</keyword>
<dbReference type="PANTHER" id="PTHR30126:SF97">
    <property type="entry name" value="HTH-TYPE TRANSCRIPTIONAL REGULATOR ABGR"/>
    <property type="match status" value="1"/>
</dbReference>
<evidence type="ECO:0000259" key="5">
    <source>
        <dbReference type="PROSITE" id="PS50931"/>
    </source>
</evidence>
<organism evidence="6 7">
    <name type="scientific">Segnochrobactrum spirostomi</name>
    <dbReference type="NCBI Taxonomy" id="2608987"/>
    <lineage>
        <taxon>Bacteria</taxon>
        <taxon>Pseudomonadati</taxon>
        <taxon>Pseudomonadota</taxon>
        <taxon>Alphaproteobacteria</taxon>
        <taxon>Hyphomicrobiales</taxon>
        <taxon>Segnochrobactraceae</taxon>
        <taxon>Segnochrobactrum</taxon>
    </lineage>
</organism>
<dbReference type="EMBL" id="VWNA01000001">
    <property type="protein sequence ID" value="MQT14319.1"/>
    <property type="molecule type" value="Genomic_DNA"/>
</dbReference>
<dbReference type="PANTHER" id="PTHR30126">
    <property type="entry name" value="HTH-TYPE TRANSCRIPTIONAL REGULATOR"/>
    <property type="match status" value="1"/>
</dbReference>
<evidence type="ECO:0000256" key="3">
    <source>
        <dbReference type="ARBA" id="ARBA00023125"/>
    </source>
</evidence>
<name>A0A6A7YA26_9HYPH</name>
<sequence length="303" mass="32829">MDIDQLRTFDRIVREGSFTKAAARLNVTQATVSMRMRTLEDQLGGALFERGRKVRLTERGTTFLPYARRILTTLLEGEDALRSAQRGHVTVATLRSLAAPLVGNALVRFAEAHPLTEVIIAEGHHHDVAERVHDRGADLAVMGWPNLDPLLDDIEPIAIFREPVRLAVAPWLADEIGPEPTLDRVFAVVPRYLLIGWWQVYPDAVSAMRFRAKTVSTVSIGPALALAEAGHGIGYFVETALAPVLAAGRLAVVEPVDAPAIHRDTALVSIGGGLSARPLVAELARLIDEEAAALGMGRSAGRR</sequence>
<reference evidence="6 7" key="1">
    <citation type="submission" date="2019-09" db="EMBL/GenBank/DDBJ databases">
        <title>Segnochrobactrum spirostomi gen. nov., sp. nov., isolated from the ciliate Spirostomum cf. yagiui and description of a novel family, Segnochrobactraceae fam. nov. within the order Rhizobiales of the class Alphaproteobacteria.</title>
        <authorList>
            <person name="Akter S."/>
            <person name="Shazib S.U.A."/>
            <person name="Shin M.K."/>
        </authorList>
    </citation>
    <scope>NUCLEOTIDE SEQUENCE [LARGE SCALE GENOMIC DNA]</scope>
    <source>
        <strain evidence="6 7">Sp-1</strain>
    </source>
</reference>
<accession>A0A6A7YA26</accession>
<comment type="similarity">
    <text evidence="1">Belongs to the LysR transcriptional regulatory family.</text>
</comment>
<dbReference type="CDD" id="cd05466">
    <property type="entry name" value="PBP2_LTTR_substrate"/>
    <property type="match status" value="1"/>
</dbReference>
<keyword evidence="3" id="KW-0238">DNA-binding</keyword>
<evidence type="ECO:0000313" key="7">
    <source>
        <dbReference type="Proteomes" id="UP000332515"/>
    </source>
</evidence>
<evidence type="ECO:0000256" key="1">
    <source>
        <dbReference type="ARBA" id="ARBA00009437"/>
    </source>
</evidence>
<dbReference type="PRINTS" id="PR00039">
    <property type="entry name" value="HTHLYSR"/>
</dbReference>
<evidence type="ECO:0000256" key="4">
    <source>
        <dbReference type="ARBA" id="ARBA00023163"/>
    </source>
</evidence>
<dbReference type="InterPro" id="IPR005119">
    <property type="entry name" value="LysR_subst-bd"/>
</dbReference>
<proteinExistence type="inferred from homology"/>
<protein>
    <submittedName>
        <fullName evidence="6">LysR family transcriptional regulator</fullName>
    </submittedName>
</protein>
<dbReference type="FunFam" id="1.10.10.10:FF:000001">
    <property type="entry name" value="LysR family transcriptional regulator"/>
    <property type="match status" value="1"/>
</dbReference>
<dbReference type="Gene3D" id="3.40.190.10">
    <property type="entry name" value="Periplasmic binding protein-like II"/>
    <property type="match status" value="1"/>
</dbReference>
<dbReference type="AlphaFoldDB" id="A0A6A7YA26"/>
<dbReference type="SUPFAM" id="SSF53850">
    <property type="entry name" value="Periplasmic binding protein-like II"/>
    <property type="match status" value="1"/>
</dbReference>
<dbReference type="GO" id="GO:0000976">
    <property type="term" value="F:transcription cis-regulatory region binding"/>
    <property type="evidence" value="ECO:0007669"/>
    <property type="project" value="TreeGrafter"/>
</dbReference>
<comment type="caution">
    <text evidence="6">The sequence shown here is derived from an EMBL/GenBank/DDBJ whole genome shotgun (WGS) entry which is preliminary data.</text>
</comment>
<dbReference type="Gene3D" id="1.10.10.10">
    <property type="entry name" value="Winged helix-like DNA-binding domain superfamily/Winged helix DNA-binding domain"/>
    <property type="match status" value="1"/>
</dbReference>
<dbReference type="InterPro" id="IPR000847">
    <property type="entry name" value="LysR_HTH_N"/>
</dbReference>
<dbReference type="Proteomes" id="UP000332515">
    <property type="component" value="Unassembled WGS sequence"/>
</dbReference>
<gene>
    <name evidence="6" type="ORF">F0357_17035</name>
</gene>
<dbReference type="Pfam" id="PF03466">
    <property type="entry name" value="LysR_substrate"/>
    <property type="match status" value="1"/>
</dbReference>
<dbReference type="InterPro" id="IPR036388">
    <property type="entry name" value="WH-like_DNA-bd_sf"/>
</dbReference>
<dbReference type="InterPro" id="IPR036390">
    <property type="entry name" value="WH_DNA-bd_sf"/>
</dbReference>
<dbReference type="SUPFAM" id="SSF46785">
    <property type="entry name" value="Winged helix' DNA-binding domain"/>
    <property type="match status" value="1"/>
</dbReference>